<feature type="compositionally biased region" description="Low complexity" evidence="1">
    <location>
        <begin position="78"/>
        <end position="87"/>
    </location>
</feature>
<dbReference type="GeneID" id="87892489"/>
<feature type="compositionally biased region" description="Polar residues" evidence="1">
    <location>
        <begin position="66"/>
        <end position="77"/>
    </location>
</feature>
<sequence>MFSSEFFVPSNWVQSIAMGLTIIDHPRTRVVKGDEVGTRTAETLPGYDDDDEHEAVETVLSGTHSSFDIKTNSDMTKASSTTSSSASMLLPPARSFEVQRDQPGRMNKLSS</sequence>
<name>A0ABR0F6R6_9PEZI</name>
<evidence type="ECO:0000256" key="1">
    <source>
        <dbReference type="SAM" id="MobiDB-lite"/>
    </source>
</evidence>
<gene>
    <name evidence="2" type="ORF">QC761_0101070</name>
</gene>
<accession>A0ABR0F6R6</accession>
<dbReference type="RefSeq" id="XP_062727716.1">
    <property type="nucleotide sequence ID" value="XM_062873109.1"/>
</dbReference>
<dbReference type="EMBL" id="JAFFGZ010000009">
    <property type="protein sequence ID" value="KAK4638740.1"/>
    <property type="molecule type" value="Genomic_DNA"/>
</dbReference>
<proteinExistence type="predicted"/>
<reference evidence="2 3" key="1">
    <citation type="journal article" date="2023" name="bioRxiv">
        <title>High-quality genome assemblies of four members of thePodospora anserinaspecies complex.</title>
        <authorList>
            <person name="Ament-Velasquez S.L."/>
            <person name="Vogan A.A."/>
            <person name="Wallerman O."/>
            <person name="Hartmann F."/>
            <person name="Gautier V."/>
            <person name="Silar P."/>
            <person name="Giraud T."/>
            <person name="Johannesson H."/>
        </authorList>
    </citation>
    <scope>NUCLEOTIDE SEQUENCE [LARGE SCALE GENOMIC DNA]</scope>
    <source>
        <strain evidence="2 3">CBS 112042</strain>
    </source>
</reference>
<comment type="caution">
    <text evidence="2">The sequence shown here is derived from an EMBL/GenBank/DDBJ whole genome shotgun (WGS) entry which is preliminary data.</text>
</comment>
<keyword evidence="3" id="KW-1185">Reference proteome</keyword>
<evidence type="ECO:0000313" key="2">
    <source>
        <dbReference type="EMBL" id="KAK4638740.1"/>
    </source>
</evidence>
<organism evidence="2 3">
    <name type="scientific">Podospora bellae-mahoneyi</name>
    <dbReference type="NCBI Taxonomy" id="2093777"/>
    <lineage>
        <taxon>Eukaryota</taxon>
        <taxon>Fungi</taxon>
        <taxon>Dikarya</taxon>
        <taxon>Ascomycota</taxon>
        <taxon>Pezizomycotina</taxon>
        <taxon>Sordariomycetes</taxon>
        <taxon>Sordariomycetidae</taxon>
        <taxon>Sordariales</taxon>
        <taxon>Podosporaceae</taxon>
        <taxon>Podospora</taxon>
    </lineage>
</organism>
<evidence type="ECO:0000313" key="3">
    <source>
        <dbReference type="Proteomes" id="UP001322138"/>
    </source>
</evidence>
<dbReference type="Proteomes" id="UP001322138">
    <property type="component" value="Unassembled WGS sequence"/>
</dbReference>
<feature type="region of interest" description="Disordered" evidence="1">
    <location>
        <begin position="66"/>
        <end position="111"/>
    </location>
</feature>
<protein>
    <submittedName>
        <fullName evidence="2">Uncharacterized protein</fullName>
    </submittedName>
</protein>